<keyword evidence="13" id="KW-1185">Reference proteome</keyword>
<dbReference type="InterPro" id="IPR013210">
    <property type="entry name" value="LRR_N_plant-typ"/>
</dbReference>
<evidence type="ECO:0000256" key="6">
    <source>
        <dbReference type="ARBA" id="ARBA00022989"/>
    </source>
</evidence>
<sequence>MESKYIVWFFFFSIATLFTICLCIGNPSARCKENERQALLVFKHDLEDPSNRLLSWAGEGDCCSWFGVVCDNSTGQFKVICLKTFDSI</sequence>
<evidence type="ECO:0000256" key="1">
    <source>
        <dbReference type="ARBA" id="ARBA00004479"/>
    </source>
</evidence>
<evidence type="ECO:0000256" key="10">
    <source>
        <dbReference type="SAM" id="Phobius"/>
    </source>
</evidence>
<evidence type="ECO:0000259" key="11">
    <source>
        <dbReference type="Pfam" id="PF08263"/>
    </source>
</evidence>
<accession>A0A251RHR3</accession>
<evidence type="ECO:0000256" key="7">
    <source>
        <dbReference type="ARBA" id="ARBA00023136"/>
    </source>
</evidence>
<dbReference type="STRING" id="3760.A0A251RHR3"/>
<dbReference type="AlphaFoldDB" id="A0A251RHR3"/>
<evidence type="ECO:0000313" key="13">
    <source>
        <dbReference type="Proteomes" id="UP000006882"/>
    </source>
</evidence>
<name>A0A251RHR3_PRUPE</name>
<dbReference type="PANTHER" id="PTHR48063">
    <property type="entry name" value="LRR RECEPTOR-LIKE KINASE"/>
    <property type="match status" value="1"/>
</dbReference>
<evidence type="ECO:0000256" key="9">
    <source>
        <dbReference type="ARBA" id="ARBA00023180"/>
    </source>
</evidence>
<reference evidence="12 13" key="1">
    <citation type="journal article" date="2013" name="Nat. Genet.">
        <title>The high-quality draft genome of peach (Prunus persica) identifies unique patterns of genetic diversity, domestication and genome evolution.</title>
        <authorList>
            <consortium name="International Peach Genome Initiative"/>
            <person name="Verde I."/>
            <person name="Abbott A.G."/>
            <person name="Scalabrin S."/>
            <person name="Jung S."/>
            <person name="Shu S."/>
            <person name="Marroni F."/>
            <person name="Zhebentyayeva T."/>
            <person name="Dettori M.T."/>
            <person name="Grimwood J."/>
            <person name="Cattonaro F."/>
            <person name="Zuccolo A."/>
            <person name="Rossini L."/>
            <person name="Jenkins J."/>
            <person name="Vendramin E."/>
            <person name="Meisel L.A."/>
            <person name="Decroocq V."/>
            <person name="Sosinski B."/>
            <person name="Prochnik S."/>
            <person name="Mitros T."/>
            <person name="Policriti A."/>
            <person name="Cipriani G."/>
            <person name="Dondini L."/>
            <person name="Ficklin S."/>
            <person name="Goodstein D.M."/>
            <person name="Xuan P."/>
            <person name="Del Fabbro C."/>
            <person name="Aramini V."/>
            <person name="Copetti D."/>
            <person name="Gonzalez S."/>
            <person name="Horner D.S."/>
            <person name="Falchi R."/>
            <person name="Lucas S."/>
            <person name="Mica E."/>
            <person name="Maldonado J."/>
            <person name="Lazzari B."/>
            <person name="Bielenberg D."/>
            <person name="Pirona R."/>
            <person name="Miculan M."/>
            <person name="Barakat A."/>
            <person name="Testolin R."/>
            <person name="Stella A."/>
            <person name="Tartarini S."/>
            <person name="Tonutti P."/>
            <person name="Arus P."/>
            <person name="Orellana A."/>
            <person name="Wells C."/>
            <person name="Main D."/>
            <person name="Vizzotto G."/>
            <person name="Silva H."/>
            <person name="Salamini F."/>
            <person name="Schmutz J."/>
            <person name="Morgante M."/>
            <person name="Rokhsar D.S."/>
        </authorList>
    </citation>
    <scope>NUCLEOTIDE SEQUENCE [LARGE SCALE GENOMIC DNA]</scope>
    <source>
        <strain evidence="13">cv. Nemared</strain>
    </source>
</reference>
<evidence type="ECO:0000313" key="12">
    <source>
        <dbReference type="EMBL" id="ONI35517.1"/>
    </source>
</evidence>
<protein>
    <recommendedName>
        <fullName evidence="11">Leucine-rich repeat-containing N-terminal plant-type domain-containing protein</fullName>
    </recommendedName>
</protein>
<dbReference type="Proteomes" id="UP000006882">
    <property type="component" value="Chromosome G1"/>
</dbReference>
<evidence type="ECO:0000256" key="8">
    <source>
        <dbReference type="ARBA" id="ARBA00023170"/>
    </source>
</evidence>
<keyword evidence="2" id="KW-0433">Leucine-rich repeat</keyword>
<evidence type="ECO:0000256" key="3">
    <source>
        <dbReference type="ARBA" id="ARBA00022692"/>
    </source>
</evidence>
<keyword evidence="4" id="KW-0732">Signal</keyword>
<keyword evidence="5" id="KW-0677">Repeat</keyword>
<dbReference type="GO" id="GO:0016020">
    <property type="term" value="C:membrane"/>
    <property type="evidence" value="ECO:0007669"/>
    <property type="project" value="UniProtKB-SubCell"/>
</dbReference>
<dbReference type="PANTHER" id="PTHR48063:SF48">
    <property type="entry name" value="LRR RECEPTOR-LIKE SERINE_THREONINE-PROTEIN KINASE FLS2"/>
    <property type="match status" value="1"/>
</dbReference>
<proteinExistence type="predicted"/>
<keyword evidence="9" id="KW-0325">Glycoprotein</keyword>
<dbReference type="InterPro" id="IPR032675">
    <property type="entry name" value="LRR_dom_sf"/>
</dbReference>
<dbReference type="EMBL" id="CM007651">
    <property type="protein sequence ID" value="ONI35517.1"/>
    <property type="molecule type" value="Genomic_DNA"/>
</dbReference>
<evidence type="ECO:0000256" key="4">
    <source>
        <dbReference type="ARBA" id="ARBA00022729"/>
    </source>
</evidence>
<dbReference type="Pfam" id="PF08263">
    <property type="entry name" value="LRRNT_2"/>
    <property type="match status" value="1"/>
</dbReference>
<dbReference type="Gramene" id="ONI35517">
    <property type="protein sequence ID" value="ONI35517"/>
    <property type="gene ID" value="PRUPE_1G541000"/>
</dbReference>
<keyword evidence="8" id="KW-0675">Receptor</keyword>
<organism evidence="12 13">
    <name type="scientific">Prunus persica</name>
    <name type="common">Peach</name>
    <name type="synonym">Amygdalus persica</name>
    <dbReference type="NCBI Taxonomy" id="3760"/>
    <lineage>
        <taxon>Eukaryota</taxon>
        <taxon>Viridiplantae</taxon>
        <taxon>Streptophyta</taxon>
        <taxon>Embryophyta</taxon>
        <taxon>Tracheophyta</taxon>
        <taxon>Spermatophyta</taxon>
        <taxon>Magnoliopsida</taxon>
        <taxon>eudicotyledons</taxon>
        <taxon>Gunneridae</taxon>
        <taxon>Pentapetalae</taxon>
        <taxon>rosids</taxon>
        <taxon>fabids</taxon>
        <taxon>Rosales</taxon>
        <taxon>Rosaceae</taxon>
        <taxon>Amygdaloideae</taxon>
        <taxon>Amygdaleae</taxon>
        <taxon>Prunus</taxon>
    </lineage>
</organism>
<keyword evidence="7 10" id="KW-0472">Membrane</keyword>
<keyword evidence="3 10" id="KW-0812">Transmembrane</keyword>
<dbReference type="InterPro" id="IPR046956">
    <property type="entry name" value="RLP23-like"/>
</dbReference>
<evidence type="ECO:0000256" key="5">
    <source>
        <dbReference type="ARBA" id="ARBA00022737"/>
    </source>
</evidence>
<dbReference type="Gene3D" id="3.80.10.10">
    <property type="entry name" value="Ribonuclease Inhibitor"/>
    <property type="match status" value="1"/>
</dbReference>
<gene>
    <name evidence="12" type="ORF">PRUPE_1G541000</name>
</gene>
<feature type="transmembrane region" description="Helical" evidence="10">
    <location>
        <begin position="6"/>
        <end position="26"/>
    </location>
</feature>
<keyword evidence="6 10" id="KW-1133">Transmembrane helix</keyword>
<feature type="domain" description="Leucine-rich repeat-containing N-terminal plant-type" evidence="11">
    <location>
        <begin position="34"/>
        <end position="71"/>
    </location>
</feature>
<comment type="subcellular location">
    <subcellularLocation>
        <location evidence="1">Membrane</location>
        <topology evidence="1">Single-pass type I membrane protein</topology>
    </subcellularLocation>
</comment>
<evidence type="ECO:0000256" key="2">
    <source>
        <dbReference type="ARBA" id="ARBA00022614"/>
    </source>
</evidence>